<feature type="transmembrane region" description="Helical" evidence="2">
    <location>
        <begin position="182"/>
        <end position="203"/>
    </location>
</feature>
<keyword evidence="5" id="KW-1185">Reference proteome</keyword>
<evidence type="ECO:0000256" key="3">
    <source>
        <dbReference type="SAM" id="SignalP"/>
    </source>
</evidence>
<accession>A0A8H2ZUY6</accession>
<keyword evidence="2" id="KW-0812">Transmembrane</keyword>
<name>A0A8H2ZUY6_9HELO</name>
<comment type="caution">
    <text evidence="4">The sequence shown here is derived from an EMBL/GenBank/DDBJ whole genome shotgun (WGS) entry which is preliminary data.</text>
</comment>
<sequence>MRVLQNVYLQLILLAFASLVHSFRFTNNAFNPVLGQRFTITWVDSTGSVNLHLVPIQYYNESIPLASAESIGVATTGNSLPWAPDNSLHAGFYKISWVSSDNTQSVDSPTFTLGQFTSNSTASTSNANKTQPSSSDSSKTSSTTGTSNPTTTKGEAIPSSISTMNTPSETNQTNSLTNTIKIIIAISITLGLTLLIIITFMLIRHLRHLSSIPRTKRQLTTRELADDIDKDSWYEEHQLKSELSNDSKTDTSSYCELMKKKHISVNMEPVEMEAFFVRKEVNDGENHDRGDVKNMNEMELGFGLGLGNVDELVEPRELDAGTILGKGVIGRRFNVRDNVHIVGL</sequence>
<feature type="signal peptide" evidence="3">
    <location>
        <begin position="1"/>
        <end position="22"/>
    </location>
</feature>
<dbReference type="Proteomes" id="UP000624404">
    <property type="component" value="Unassembled WGS sequence"/>
</dbReference>
<gene>
    <name evidence="4" type="ORF">SCLTRI_LOCUS7092</name>
</gene>
<reference evidence="4" key="1">
    <citation type="submission" date="2020-10" db="EMBL/GenBank/DDBJ databases">
        <authorList>
            <person name="Kusch S."/>
        </authorList>
    </citation>
    <scope>NUCLEOTIDE SEQUENCE</scope>
    <source>
        <strain evidence="4">SwB9</strain>
    </source>
</reference>
<keyword evidence="2" id="KW-0472">Membrane</keyword>
<dbReference type="EMBL" id="CAJHIA010000025">
    <property type="protein sequence ID" value="CAD6447300.1"/>
    <property type="molecule type" value="Genomic_DNA"/>
</dbReference>
<protein>
    <submittedName>
        <fullName evidence="4">89b22f8b-72a3-4697-893f-ca3416aaa8ca</fullName>
    </submittedName>
</protein>
<keyword evidence="2" id="KW-1133">Transmembrane helix</keyword>
<feature type="chain" id="PRO_5034616968" evidence="3">
    <location>
        <begin position="23"/>
        <end position="344"/>
    </location>
</feature>
<evidence type="ECO:0000313" key="4">
    <source>
        <dbReference type="EMBL" id="CAD6447300.1"/>
    </source>
</evidence>
<feature type="compositionally biased region" description="Polar residues" evidence="1">
    <location>
        <begin position="159"/>
        <end position="173"/>
    </location>
</feature>
<dbReference type="OrthoDB" id="3554918at2759"/>
<evidence type="ECO:0000256" key="1">
    <source>
        <dbReference type="SAM" id="MobiDB-lite"/>
    </source>
</evidence>
<feature type="region of interest" description="Disordered" evidence="1">
    <location>
        <begin position="119"/>
        <end position="173"/>
    </location>
</feature>
<feature type="compositionally biased region" description="Low complexity" evidence="1">
    <location>
        <begin position="119"/>
        <end position="152"/>
    </location>
</feature>
<keyword evidence="3" id="KW-0732">Signal</keyword>
<proteinExistence type="predicted"/>
<evidence type="ECO:0000313" key="5">
    <source>
        <dbReference type="Proteomes" id="UP000624404"/>
    </source>
</evidence>
<evidence type="ECO:0000256" key="2">
    <source>
        <dbReference type="SAM" id="Phobius"/>
    </source>
</evidence>
<dbReference type="AlphaFoldDB" id="A0A8H2ZUY6"/>
<organism evidence="4 5">
    <name type="scientific">Sclerotinia trifoliorum</name>
    <dbReference type="NCBI Taxonomy" id="28548"/>
    <lineage>
        <taxon>Eukaryota</taxon>
        <taxon>Fungi</taxon>
        <taxon>Dikarya</taxon>
        <taxon>Ascomycota</taxon>
        <taxon>Pezizomycotina</taxon>
        <taxon>Leotiomycetes</taxon>
        <taxon>Helotiales</taxon>
        <taxon>Sclerotiniaceae</taxon>
        <taxon>Sclerotinia</taxon>
    </lineage>
</organism>